<evidence type="ECO:0000256" key="3">
    <source>
        <dbReference type="ARBA" id="ARBA00022771"/>
    </source>
</evidence>
<evidence type="ECO:0000313" key="10">
    <source>
        <dbReference type="EMBL" id="KAJ3260771.1"/>
    </source>
</evidence>
<proteinExistence type="predicted"/>
<comment type="caution">
    <text evidence="10">The sequence shown here is derived from an EMBL/GenBank/DDBJ whole genome shotgun (WGS) entry which is preliminary data.</text>
</comment>
<dbReference type="Pfam" id="PF00642">
    <property type="entry name" value="zf-CCCH"/>
    <property type="match status" value="1"/>
</dbReference>
<keyword evidence="4 6" id="KW-0862">Zinc</keyword>
<keyword evidence="11" id="KW-1185">Reference proteome</keyword>
<evidence type="ECO:0000259" key="8">
    <source>
        <dbReference type="PROSITE" id="PS50103"/>
    </source>
</evidence>
<feature type="domain" description="PUM-HD" evidence="9">
    <location>
        <begin position="316"/>
        <end position="390"/>
    </location>
</feature>
<keyword evidence="3 6" id="KW-0863">Zinc-finger</keyword>
<dbReference type="SMART" id="SM00356">
    <property type="entry name" value="ZnF_C3H1"/>
    <property type="match status" value="1"/>
</dbReference>
<evidence type="ECO:0000256" key="7">
    <source>
        <dbReference type="SAM" id="MobiDB-lite"/>
    </source>
</evidence>
<dbReference type="GO" id="GO:0010608">
    <property type="term" value="P:post-transcriptional regulation of gene expression"/>
    <property type="evidence" value="ECO:0007669"/>
    <property type="project" value="TreeGrafter"/>
</dbReference>
<dbReference type="PROSITE" id="PS50303">
    <property type="entry name" value="PUM_HD"/>
    <property type="match status" value="1"/>
</dbReference>
<evidence type="ECO:0000259" key="9">
    <source>
        <dbReference type="PROSITE" id="PS50303"/>
    </source>
</evidence>
<dbReference type="Gene3D" id="4.10.1000.10">
    <property type="entry name" value="Zinc finger, CCCH-type"/>
    <property type="match status" value="1"/>
</dbReference>
<feature type="zinc finger region" description="C3H1-type" evidence="6">
    <location>
        <begin position="264"/>
        <end position="286"/>
    </location>
</feature>
<dbReference type="PROSITE" id="PS50103">
    <property type="entry name" value="ZF_C3H1"/>
    <property type="match status" value="1"/>
</dbReference>
<dbReference type="GO" id="GO:0003729">
    <property type="term" value="F:mRNA binding"/>
    <property type="evidence" value="ECO:0007669"/>
    <property type="project" value="TreeGrafter"/>
</dbReference>
<dbReference type="GO" id="GO:0005737">
    <property type="term" value="C:cytoplasm"/>
    <property type="evidence" value="ECO:0007669"/>
    <property type="project" value="TreeGrafter"/>
</dbReference>
<dbReference type="InterPro" id="IPR016024">
    <property type="entry name" value="ARM-type_fold"/>
</dbReference>
<dbReference type="InterPro" id="IPR011989">
    <property type="entry name" value="ARM-like"/>
</dbReference>
<evidence type="ECO:0000256" key="2">
    <source>
        <dbReference type="ARBA" id="ARBA00022737"/>
    </source>
</evidence>
<dbReference type="SUPFAM" id="SSF48371">
    <property type="entry name" value="ARM repeat"/>
    <property type="match status" value="1"/>
</dbReference>
<dbReference type="InterPro" id="IPR036855">
    <property type="entry name" value="Znf_CCCH_sf"/>
</dbReference>
<dbReference type="InterPro" id="IPR001313">
    <property type="entry name" value="Pumilio_RNA-bd_rpt"/>
</dbReference>
<dbReference type="Gene3D" id="1.25.10.10">
    <property type="entry name" value="Leucine-rich Repeat Variant"/>
    <property type="match status" value="1"/>
</dbReference>
<evidence type="ECO:0000313" key="11">
    <source>
        <dbReference type="Proteomes" id="UP001210925"/>
    </source>
</evidence>
<accession>A0AAD5UKP1</accession>
<evidence type="ECO:0000256" key="4">
    <source>
        <dbReference type="ARBA" id="ARBA00022833"/>
    </source>
</evidence>
<dbReference type="InterPro" id="IPR000571">
    <property type="entry name" value="Znf_CCCH"/>
</dbReference>
<dbReference type="InterPro" id="IPR033133">
    <property type="entry name" value="PUM-HD"/>
</dbReference>
<dbReference type="PANTHER" id="PTHR12537">
    <property type="entry name" value="RNA BINDING PROTEIN PUMILIO-RELATED"/>
    <property type="match status" value="1"/>
</dbReference>
<dbReference type="PROSITE" id="PS50302">
    <property type="entry name" value="PUM"/>
    <property type="match status" value="1"/>
</dbReference>
<sequence>MIGNSFVTSDQRSDNQEINTGINLSSYDKQEPQIFLNAYQDKPSIQLQQPPIHPVIESKTRSDVSSIWKQMEDLSLSKLSRSVANNRKPLELDEFGNPRSATSEPCLAPPQFSDKFLLEDDVAYTGQHYYSQEPEPMPRLIKDPFVKNVMNGPLDLAGMPQVGPRRASTGGWSGYNNNHPGSCFLIKEQFPPVVKPTIPILRKSASIAHIPYERSEMYYDSMESSYASLSSGQESYTALELHRSASLQTIPTVIPPESTAGYGICRYFLQGFCSRGDRCHFAHITNLPQVQNRQLQMQSIKPYTAAHYSTLYQKPVNPKIRKSSEEELNRYASLTLDDLVGQIYFLCKDQYGCRFLQKQIEDLQQTAIKVILGEIFTYFTELMIGDLILT</sequence>
<gene>
    <name evidence="10" type="ORF">HK103_007334</name>
</gene>
<keyword evidence="2" id="KW-0677">Repeat</keyword>
<feature type="repeat" description="Pumilio" evidence="5">
    <location>
        <begin position="338"/>
        <end position="373"/>
    </location>
</feature>
<organism evidence="10 11">
    <name type="scientific">Boothiomyces macroporosus</name>
    <dbReference type="NCBI Taxonomy" id="261099"/>
    <lineage>
        <taxon>Eukaryota</taxon>
        <taxon>Fungi</taxon>
        <taxon>Fungi incertae sedis</taxon>
        <taxon>Chytridiomycota</taxon>
        <taxon>Chytridiomycota incertae sedis</taxon>
        <taxon>Chytridiomycetes</taxon>
        <taxon>Rhizophydiales</taxon>
        <taxon>Terramycetaceae</taxon>
        <taxon>Boothiomyces</taxon>
    </lineage>
</organism>
<dbReference type="Pfam" id="PF00806">
    <property type="entry name" value="PUF"/>
    <property type="match status" value="1"/>
</dbReference>
<protein>
    <recommendedName>
        <fullName evidence="12">C3H1-type domain-containing protein</fullName>
    </recommendedName>
</protein>
<dbReference type="Proteomes" id="UP001210925">
    <property type="component" value="Unassembled WGS sequence"/>
</dbReference>
<evidence type="ECO:0000256" key="6">
    <source>
        <dbReference type="PROSITE-ProRule" id="PRU00723"/>
    </source>
</evidence>
<evidence type="ECO:0000256" key="5">
    <source>
        <dbReference type="PROSITE-ProRule" id="PRU00317"/>
    </source>
</evidence>
<evidence type="ECO:0008006" key="12">
    <source>
        <dbReference type="Google" id="ProtNLM"/>
    </source>
</evidence>
<feature type="region of interest" description="Disordered" evidence="7">
    <location>
        <begin position="1"/>
        <end position="24"/>
    </location>
</feature>
<keyword evidence="1 6" id="KW-0479">Metal-binding</keyword>
<feature type="domain" description="C3H1-type" evidence="8">
    <location>
        <begin position="264"/>
        <end position="286"/>
    </location>
</feature>
<reference evidence="10" key="1">
    <citation type="submission" date="2020-05" db="EMBL/GenBank/DDBJ databases">
        <title>Phylogenomic resolution of chytrid fungi.</title>
        <authorList>
            <person name="Stajich J.E."/>
            <person name="Amses K."/>
            <person name="Simmons R."/>
            <person name="Seto K."/>
            <person name="Myers J."/>
            <person name="Bonds A."/>
            <person name="Quandt C.A."/>
            <person name="Barry K."/>
            <person name="Liu P."/>
            <person name="Grigoriev I."/>
            <person name="Longcore J.E."/>
            <person name="James T.Y."/>
        </authorList>
    </citation>
    <scope>NUCLEOTIDE SEQUENCE</scope>
    <source>
        <strain evidence="10">PLAUS21</strain>
    </source>
</reference>
<name>A0AAD5UKP1_9FUNG</name>
<dbReference type="PANTHER" id="PTHR12537:SF13">
    <property type="entry name" value="PUMILIO HOMOLOGY DOMAIN FAMILY MEMBER 4"/>
    <property type="match status" value="1"/>
</dbReference>
<dbReference type="AlphaFoldDB" id="A0AAD5UKP1"/>
<dbReference type="EMBL" id="JADGKB010000009">
    <property type="protein sequence ID" value="KAJ3260771.1"/>
    <property type="molecule type" value="Genomic_DNA"/>
</dbReference>
<evidence type="ECO:0000256" key="1">
    <source>
        <dbReference type="ARBA" id="ARBA00022723"/>
    </source>
</evidence>
<dbReference type="SUPFAM" id="SSF90229">
    <property type="entry name" value="CCCH zinc finger"/>
    <property type="match status" value="1"/>
</dbReference>
<dbReference type="GO" id="GO:0008270">
    <property type="term" value="F:zinc ion binding"/>
    <property type="evidence" value="ECO:0007669"/>
    <property type="project" value="UniProtKB-KW"/>
</dbReference>